<dbReference type="InterPro" id="IPR010987">
    <property type="entry name" value="Glutathione-S-Trfase_C-like"/>
</dbReference>
<dbReference type="InterPro" id="IPR036249">
    <property type="entry name" value="Thioredoxin-like_sf"/>
</dbReference>
<feature type="domain" description="GST C-terminal" evidence="2">
    <location>
        <begin position="247"/>
        <end position="373"/>
    </location>
</feature>
<feature type="compositionally biased region" description="Basic and acidic residues" evidence="1">
    <location>
        <begin position="81"/>
        <end position="96"/>
    </location>
</feature>
<evidence type="ECO:0000256" key="1">
    <source>
        <dbReference type="SAM" id="MobiDB-lite"/>
    </source>
</evidence>
<evidence type="ECO:0000259" key="2">
    <source>
        <dbReference type="PROSITE" id="PS50405"/>
    </source>
</evidence>
<dbReference type="InterPro" id="IPR036282">
    <property type="entry name" value="Glutathione-S-Trfase_C_sf"/>
</dbReference>
<feature type="compositionally biased region" description="Polar residues" evidence="1">
    <location>
        <begin position="32"/>
        <end position="49"/>
    </location>
</feature>
<dbReference type="PANTHER" id="PTHR32419">
    <property type="entry name" value="GLUTATHIONYL-HYDROQUINONE REDUCTASE"/>
    <property type="match status" value="1"/>
</dbReference>
<keyword evidence="4" id="KW-1185">Reference proteome</keyword>
<name>A0A9Q8LHQ8_PASFU</name>
<reference evidence="3" key="2">
    <citation type="journal article" date="2022" name="Microb. Genom.">
        <title>A chromosome-scale genome assembly of the tomato pathogen Cladosporium fulvum reveals a compartmentalized genome architecture and the presence of a dispensable chromosome.</title>
        <authorList>
            <person name="Zaccaron A.Z."/>
            <person name="Chen L.H."/>
            <person name="Samaras A."/>
            <person name="Stergiopoulos I."/>
        </authorList>
    </citation>
    <scope>NUCLEOTIDE SEQUENCE</scope>
    <source>
        <strain evidence="3">Race5_Kim</strain>
    </source>
</reference>
<dbReference type="PROSITE" id="PS50405">
    <property type="entry name" value="GST_CTER"/>
    <property type="match status" value="1"/>
</dbReference>
<feature type="compositionally biased region" description="Polar residues" evidence="1">
    <location>
        <begin position="56"/>
        <end position="67"/>
    </location>
</feature>
<dbReference type="CDD" id="cd03190">
    <property type="entry name" value="GST_C_Omega_like"/>
    <property type="match status" value="1"/>
</dbReference>
<dbReference type="InterPro" id="IPR004045">
    <property type="entry name" value="Glutathione_S-Trfase_N"/>
</dbReference>
<dbReference type="PANTHER" id="PTHR32419:SF25">
    <property type="entry name" value="GLUTATHIONE S-TRANSFERASE (EUROFUNG)"/>
    <property type="match status" value="1"/>
</dbReference>
<feature type="region of interest" description="Disordered" evidence="1">
    <location>
        <begin position="32"/>
        <end position="96"/>
    </location>
</feature>
<accession>A0A9Q8LHQ8</accession>
<dbReference type="Gene3D" id="1.20.1050.10">
    <property type="match status" value="1"/>
</dbReference>
<evidence type="ECO:0000313" key="4">
    <source>
        <dbReference type="Proteomes" id="UP000756132"/>
    </source>
</evidence>
<dbReference type="AlphaFoldDB" id="A0A9Q8LHQ8"/>
<dbReference type="KEGG" id="ffu:CLAFUR5_05475"/>
<dbReference type="GO" id="GO:0004364">
    <property type="term" value="F:glutathione transferase activity"/>
    <property type="evidence" value="ECO:0007669"/>
    <property type="project" value="InterPro"/>
</dbReference>
<dbReference type="Proteomes" id="UP000756132">
    <property type="component" value="Chromosome 5"/>
</dbReference>
<dbReference type="Pfam" id="PF13409">
    <property type="entry name" value="GST_N_2"/>
    <property type="match status" value="1"/>
</dbReference>
<dbReference type="OMA" id="TYGCPWA"/>
<proteinExistence type="predicted"/>
<sequence length="421" mass="47906">MTNSTSDHYYNKRNDVLIGEIFHSQLADLQNFTSSSSSQRPHATATKSSPAALGQTPPSMSGHTTQPDGEPKPGSGVPTHAHADKDGHFRRKDSAFRDRISRDSNAKFPAEGGRYALYMNYGCPWAHRAVLVRALKGLGDGATGREGVVEMIATDFDLTENGWLFTGKNGSEEKDPLYGFKGLRELYIKVDPEYTGRYTVPCLFDKKTETIVNNESSEIIRMLYTEFDDLLPAELREENKEGGGFYPEHLRKEIDEMNEWVYNTINNGVYKCGFATTQEAYNTNIHPLFASLDRIESHLSSPSHQPFLFGPYITEADIRLYTTLIRFDSAYYTIFQCNLRSIRHDYPNIHLWLRRLYWDETERTKGVFRETSFLEAYRYGYARARGRMLRGGKDLEDGREIVVPGGPEVGVEELKDGQRLE</sequence>
<dbReference type="EMBL" id="CP090167">
    <property type="protein sequence ID" value="UJO17705.1"/>
    <property type="molecule type" value="Genomic_DNA"/>
</dbReference>
<dbReference type="SUPFAM" id="SSF52833">
    <property type="entry name" value="Thioredoxin-like"/>
    <property type="match status" value="1"/>
</dbReference>
<dbReference type="InterPro" id="IPR016639">
    <property type="entry name" value="GST_Omega/GSH"/>
</dbReference>
<dbReference type="GeneID" id="71985353"/>
<dbReference type="OrthoDB" id="2309723at2759"/>
<dbReference type="RefSeq" id="XP_047762071.1">
    <property type="nucleotide sequence ID" value="XM_047904623.1"/>
</dbReference>
<dbReference type="Pfam" id="PF13410">
    <property type="entry name" value="GST_C_2"/>
    <property type="match status" value="1"/>
</dbReference>
<dbReference type="InterPro" id="IPR047047">
    <property type="entry name" value="GST_Omega-like_C"/>
</dbReference>
<dbReference type="Gene3D" id="3.40.30.10">
    <property type="entry name" value="Glutaredoxin"/>
    <property type="match status" value="1"/>
</dbReference>
<gene>
    <name evidence="3" type="ORF">CLAFUR5_05475</name>
</gene>
<evidence type="ECO:0000313" key="3">
    <source>
        <dbReference type="EMBL" id="UJO17705.1"/>
    </source>
</evidence>
<protein>
    <submittedName>
        <fullName evidence="3">Glutathione S-transferase omega-like 2</fullName>
    </submittedName>
</protein>
<dbReference type="GO" id="GO:0005737">
    <property type="term" value="C:cytoplasm"/>
    <property type="evidence" value="ECO:0007669"/>
    <property type="project" value="TreeGrafter"/>
</dbReference>
<reference evidence="3" key="1">
    <citation type="submission" date="2021-12" db="EMBL/GenBank/DDBJ databases">
        <authorList>
            <person name="Zaccaron A."/>
            <person name="Stergiopoulos I."/>
        </authorList>
    </citation>
    <scope>NUCLEOTIDE SEQUENCE</scope>
    <source>
        <strain evidence="3">Race5_Kim</strain>
    </source>
</reference>
<organism evidence="3 4">
    <name type="scientific">Passalora fulva</name>
    <name type="common">Tomato leaf mold</name>
    <name type="synonym">Cladosporium fulvum</name>
    <dbReference type="NCBI Taxonomy" id="5499"/>
    <lineage>
        <taxon>Eukaryota</taxon>
        <taxon>Fungi</taxon>
        <taxon>Dikarya</taxon>
        <taxon>Ascomycota</taxon>
        <taxon>Pezizomycotina</taxon>
        <taxon>Dothideomycetes</taxon>
        <taxon>Dothideomycetidae</taxon>
        <taxon>Mycosphaerellales</taxon>
        <taxon>Mycosphaerellaceae</taxon>
        <taxon>Fulvia</taxon>
    </lineage>
</organism>
<dbReference type="SUPFAM" id="SSF47616">
    <property type="entry name" value="GST C-terminal domain-like"/>
    <property type="match status" value="1"/>
</dbReference>